<gene>
    <name evidence="1" type="ORF">NIES23_42830</name>
</gene>
<proteinExistence type="predicted"/>
<name>A0A1Z4KR30_ANAVA</name>
<dbReference type="EMBL" id="AP018216">
    <property type="protein sequence ID" value="BAY71465.1"/>
    <property type="molecule type" value="Genomic_DNA"/>
</dbReference>
<organism evidence="1 2">
    <name type="scientific">Trichormus variabilis NIES-23</name>
    <dbReference type="NCBI Taxonomy" id="1973479"/>
    <lineage>
        <taxon>Bacteria</taxon>
        <taxon>Bacillati</taxon>
        <taxon>Cyanobacteriota</taxon>
        <taxon>Cyanophyceae</taxon>
        <taxon>Nostocales</taxon>
        <taxon>Nostocaceae</taxon>
        <taxon>Trichormus</taxon>
    </lineage>
</organism>
<dbReference type="AlphaFoldDB" id="A0A1Z4KR30"/>
<accession>A0A1Z4KR30</accession>
<reference evidence="1 2" key="1">
    <citation type="submission" date="2017-06" db="EMBL/GenBank/DDBJ databases">
        <title>Genome sequencing of cyanobaciteial culture collection at National Institute for Environmental Studies (NIES).</title>
        <authorList>
            <person name="Hirose Y."/>
            <person name="Shimura Y."/>
            <person name="Fujisawa T."/>
            <person name="Nakamura Y."/>
            <person name="Kawachi M."/>
        </authorList>
    </citation>
    <scope>NUCLEOTIDE SEQUENCE [LARGE SCALE GENOMIC DNA]</scope>
    <source>
        <strain evidence="1 2">NIES-23</strain>
    </source>
</reference>
<sequence length="58" mass="6601">MKIYAVNQQDIVTFSSYYSSFMIHKSPELLNSLFSAISINAIACKKHSTFVELRNLVT</sequence>
<dbReference type="Proteomes" id="UP000217507">
    <property type="component" value="Chromosome"/>
</dbReference>
<protein>
    <submittedName>
        <fullName evidence="1">Uncharacterized protein</fullName>
    </submittedName>
</protein>
<evidence type="ECO:0000313" key="2">
    <source>
        <dbReference type="Proteomes" id="UP000217507"/>
    </source>
</evidence>
<evidence type="ECO:0000313" key="1">
    <source>
        <dbReference type="EMBL" id="BAY71465.1"/>
    </source>
</evidence>